<evidence type="ECO:0000313" key="1">
    <source>
        <dbReference type="EMBL" id="ATA94094.1"/>
    </source>
</evidence>
<dbReference type="Proteomes" id="UP000243753">
    <property type="component" value="Chromosome"/>
</dbReference>
<dbReference type="GeneID" id="69580740"/>
<sequence>MNTIEKHLTELCKKAIGEVSSEYWENISINITAIRKFVEVKAFYEEKGNFISFGSDVAFEALKLREEMYKLSPEKGAWFSAFLTIESNGQFHTHFEYDEKPKFDIEPSKEKYIDDLKTFPREEHLIPQWLKDIINS</sequence>
<name>A0AAC9Z371_9FLAO</name>
<proteinExistence type="predicted"/>
<dbReference type="SUPFAM" id="SSF160424">
    <property type="entry name" value="BH3703-like"/>
    <property type="match status" value="1"/>
</dbReference>
<accession>A0AAC9Z371</accession>
<reference evidence="2" key="1">
    <citation type="submission" date="2017-06" db="EMBL/GenBank/DDBJ databases">
        <title>Capnocytophaga spp. assemblies.</title>
        <authorList>
            <person name="Gulvik C.A."/>
        </authorList>
    </citation>
    <scope>NUCLEOTIDE SEQUENCE [LARGE SCALE GENOMIC DNA]</scope>
    <source>
        <strain evidence="2">H3936</strain>
    </source>
</reference>
<dbReference type="AlphaFoldDB" id="A0AAC9Z371"/>
<dbReference type="InterPro" id="IPR036170">
    <property type="entry name" value="YezG-like_sf"/>
</dbReference>
<gene>
    <name evidence="1" type="ORF">CGC54_06995</name>
</gene>
<organism evidence="1 2">
    <name type="scientific">Capnocytophaga canimorsus</name>
    <dbReference type="NCBI Taxonomy" id="28188"/>
    <lineage>
        <taxon>Bacteria</taxon>
        <taxon>Pseudomonadati</taxon>
        <taxon>Bacteroidota</taxon>
        <taxon>Flavobacteriia</taxon>
        <taxon>Flavobacteriales</taxon>
        <taxon>Flavobacteriaceae</taxon>
        <taxon>Capnocytophaga</taxon>
    </lineage>
</organism>
<dbReference type="RefSeq" id="WP_095900168.1">
    <property type="nucleotide sequence ID" value="NZ_BOQI01000003.1"/>
</dbReference>
<dbReference type="EMBL" id="CP022389">
    <property type="protein sequence ID" value="ATA94094.1"/>
    <property type="molecule type" value="Genomic_DNA"/>
</dbReference>
<evidence type="ECO:0000313" key="2">
    <source>
        <dbReference type="Proteomes" id="UP000243753"/>
    </source>
</evidence>
<evidence type="ECO:0008006" key="3">
    <source>
        <dbReference type="Google" id="ProtNLM"/>
    </source>
</evidence>
<protein>
    <recommendedName>
        <fullName evidence="3">DUF600 domain-containing protein</fullName>
    </recommendedName>
</protein>